<evidence type="ECO:0000256" key="2">
    <source>
        <dbReference type="PIRSR" id="PIRSR602401-1"/>
    </source>
</evidence>
<dbReference type="PRINTS" id="PR00463">
    <property type="entry name" value="EP450I"/>
</dbReference>
<comment type="caution">
    <text evidence="3">The sequence shown here is derived from an EMBL/GenBank/DDBJ whole genome shotgun (WGS) entry which is preliminary data.</text>
</comment>
<dbReference type="Proteomes" id="UP000030143">
    <property type="component" value="Unassembled WGS sequence"/>
</dbReference>
<proteinExistence type="inferred from homology"/>
<gene>
    <name evidence="3" type="ORF">PEX2_029040</name>
</gene>
<keyword evidence="2" id="KW-0349">Heme</keyword>
<dbReference type="CDD" id="cd11062">
    <property type="entry name" value="CYP58-like"/>
    <property type="match status" value="1"/>
</dbReference>
<dbReference type="Gene3D" id="1.10.630.10">
    <property type="entry name" value="Cytochrome P450"/>
    <property type="match status" value="1"/>
</dbReference>
<keyword evidence="2" id="KW-0479">Metal-binding</keyword>
<dbReference type="InterPro" id="IPR050121">
    <property type="entry name" value="Cytochrome_P450_monoxygenase"/>
</dbReference>
<keyword evidence="4" id="KW-1185">Reference proteome</keyword>
<comment type="similarity">
    <text evidence="1">Belongs to the cytochrome P450 family.</text>
</comment>
<name>A0A0A2JIR3_PENEN</name>
<dbReference type="GO" id="GO:0016705">
    <property type="term" value="F:oxidoreductase activity, acting on paired donors, with incorporation or reduction of molecular oxygen"/>
    <property type="evidence" value="ECO:0007669"/>
    <property type="project" value="InterPro"/>
</dbReference>
<dbReference type="AlphaFoldDB" id="A0A0A2JIR3"/>
<dbReference type="InterPro" id="IPR002401">
    <property type="entry name" value="Cyt_P450_E_grp-I"/>
</dbReference>
<dbReference type="GeneID" id="27675598"/>
<dbReference type="InterPro" id="IPR036396">
    <property type="entry name" value="Cyt_P450_sf"/>
</dbReference>
<dbReference type="PANTHER" id="PTHR24305">
    <property type="entry name" value="CYTOCHROME P450"/>
    <property type="match status" value="1"/>
</dbReference>
<evidence type="ECO:0000256" key="1">
    <source>
        <dbReference type="ARBA" id="ARBA00010617"/>
    </source>
</evidence>
<dbReference type="OrthoDB" id="3945418at2759"/>
<protein>
    <submittedName>
        <fullName evidence="3">Cytochrome P450</fullName>
    </submittedName>
</protein>
<dbReference type="GO" id="GO:0043386">
    <property type="term" value="P:mycotoxin biosynthetic process"/>
    <property type="evidence" value="ECO:0007669"/>
    <property type="project" value="UniProtKB-ARBA"/>
</dbReference>
<dbReference type="RefSeq" id="XP_016597469.1">
    <property type="nucleotide sequence ID" value="XM_016740179.1"/>
</dbReference>
<evidence type="ECO:0000313" key="3">
    <source>
        <dbReference type="EMBL" id="KGO55264.1"/>
    </source>
</evidence>
<sequence length="686" mass="76605">MAFLQIVTTSVVVTLLWVVTESIRRLFFHPLAHIPGPRLAALTWWYEFYYDVVLPGKYIFKIQELHREYGPILRITPDEIHTNDVGFLDTVYAGLKDKYEYPLRALRVPGGVGTTADAKLHKLRREALVPFFSKRNVLSLQHLVTEKVDQLSELIAKHAREKSQANLSDLFFAFSNDVVTNFLFAHKMNSLADEEQAGISRNNSRQLLLGVHINKHFPWIPDFLEALPTSISRPLMPPGLIDMFNLFDRVRGEISGIMKAQSSGADRKSGRSTTEKEAVYESLLVNESLPPQERTLTRLEQEGALLALAGTESPALSLSIAFYHLLANPSILNRLRAELETVPVDASWPQLEKLSYLMAVIEEGNRLSFGVTARIGRRAHEELIYTPSPYATTPGTGKSYKIPARTPLSISTLSAHTAQSVFPDPFTFDPERWLGEAGRERKRFQMAFTKGSRKCLGIELANAELSLVIAVLVRSYDMVLYETDARDVSFEHDYQIAMPKIGSKAVGKCDASSLPLPSSGECYGVDVSSWQRFGWEMLRCRANFGGFSFTRAECTVAAPFYFQPGRLSGFGPFQDGGVRANGPLAIIALRESGIIWPRAKRHDLLLSVGTGFTAPALDHGLRHKAWDSALPRLFRATMSSASMDGQQGLFEALIYLPHWSKPDVLRLDQAIPSPLPELDDISVLQE</sequence>
<dbReference type="GO" id="GO:0004497">
    <property type="term" value="F:monooxygenase activity"/>
    <property type="evidence" value="ECO:0007669"/>
    <property type="project" value="InterPro"/>
</dbReference>
<dbReference type="Pfam" id="PF00067">
    <property type="entry name" value="p450"/>
    <property type="match status" value="1"/>
</dbReference>
<dbReference type="SUPFAM" id="SSF48264">
    <property type="entry name" value="Cytochrome P450"/>
    <property type="match status" value="1"/>
</dbReference>
<dbReference type="STRING" id="27334.A0A0A2JIR3"/>
<dbReference type="HOGENOM" id="CLU_001570_14_4_1"/>
<dbReference type="PhylomeDB" id="A0A0A2JIR3"/>
<dbReference type="VEuPathDB" id="FungiDB:PEXP_017430"/>
<dbReference type="Gene3D" id="3.40.1090.10">
    <property type="entry name" value="Cytosolic phospholipase A2 catalytic domain"/>
    <property type="match status" value="1"/>
</dbReference>
<dbReference type="GO" id="GO:0005506">
    <property type="term" value="F:iron ion binding"/>
    <property type="evidence" value="ECO:0007669"/>
    <property type="project" value="InterPro"/>
</dbReference>
<keyword evidence="2" id="KW-0408">Iron</keyword>
<dbReference type="EMBL" id="JQFZ01000201">
    <property type="protein sequence ID" value="KGO55264.1"/>
    <property type="molecule type" value="Genomic_DNA"/>
</dbReference>
<reference evidence="3 4" key="1">
    <citation type="journal article" date="2015" name="Mol. Plant Microbe Interact.">
        <title>Genome, transcriptome, and functional analyses of Penicillium expansum provide new insights into secondary metabolism and pathogenicity.</title>
        <authorList>
            <person name="Ballester A.R."/>
            <person name="Marcet-Houben M."/>
            <person name="Levin E."/>
            <person name="Sela N."/>
            <person name="Selma-Lazaro C."/>
            <person name="Carmona L."/>
            <person name="Wisniewski M."/>
            <person name="Droby S."/>
            <person name="Gonzalez-Candelas L."/>
            <person name="Gabaldon T."/>
        </authorList>
    </citation>
    <scope>NUCLEOTIDE SEQUENCE [LARGE SCALE GENOMIC DNA]</scope>
    <source>
        <strain evidence="3 4">MD-8</strain>
    </source>
</reference>
<accession>A0A0A2JIR3</accession>
<dbReference type="InterPro" id="IPR001128">
    <property type="entry name" value="Cyt_P450"/>
</dbReference>
<organism evidence="3 4">
    <name type="scientific">Penicillium expansum</name>
    <name type="common">Blue mold rot fungus</name>
    <dbReference type="NCBI Taxonomy" id="27334"/>
    <lineage>
        <taxon>Eukaryota</taxon>
        <taxon>Fungi</taxon>
        <taxon>Dikarya</taxon>
        <taxon>Ascomycota</taxon>
        <taxon>Pezizomycotina</taxon>
        <taxon>Eurotiomycetes</taxon>
        <taxon>Eurotiomycetidae</taxon>
        <taxon>Eurotiales</taxon>
        <taxon>Aspergillaceae</taxon>
        <taxon>Penicillium</taxon>
    </lineage>
</organism>
<dbReference type="PANTHER" id="PTHR24305:SF166">
    <property type="entry name" value="CYTOCHROME P450 12A4, MITOCHONDRIAL-RELATED"/>
    <property type="match status" value="1"/>
</dbReference>
<comment type="cofactor">
    <cofactor evidence="2">
        <name>heme</name>
        <dbReference type="ChEBI" id="CHEBI:30413"/>
    </cofactor>
</comment>
<evidence type="ECO:0000313" key="4">
    <source>
        <dbReference type="Proteomes" id="UP000030143"/>
    </source>
</evidence>
<feature type="binding site" description="axial binding residue" evidence="2">
    <location>
        <position position="455"/>
    </location>
    <ligand>
        <name>heme</name>
        <dbReference type="ChEBI" id="CHEBI:30413"/>
    </ligand>
    <ligandPart>
        <name>Fe</name>
        <dbReference type="ChEBI" id="CHEBI:18248"/>
    </ligandPart>
</feature>
<dbReference type="GO" id="GO:0020037">
    <property type="term" value="F:heme binding"/>
    <property type="evidence" value="ECO:0007669"/>
    <property type="project" value="InterPro"/>
</dbReference>